<feature type="domain" description="VWFA" evidence="2">
    <location>
        <begin position="78"/>
        <end position="372"/>
    </location>
</feature>
<organism evidence="3 4">
    <name type="scientific">Clostridium tertium</name>
    <dbReference type="NCBI Taxonomy" id="1559"/>
    <lineage>
        <taxon>Bacteria</taxon>
        <taxon>Bacillati</taxon>
        <taxon>Bacillota</taxon>
        <taxon>Clostridia</taxon>
        <taxon>Eubacteriales</taxon>
        <taxon>Clostridiaceae</taxon>
        <taxon>Clostridium</taxon>
    </lineage>
</organism>
<feature type="domain" description="VWFA" evidence="2">
    <location>
        <begin position="520"/>
        <end position="692"/>
    </location>
</feature>
<keyword evidence="1" id="KW-0472">Membrane</keyword>
<dbReference type="RefSeq" id="WP_271846295.1">
    <property type="nucleotide sequence ID" value="NZ_JAMRYU010000009.1"/>
</dbReference>
<keyword evidence="1" id="KW-1133">Transmembrane helix</keyword>
<comment type="caution">
    <text evidence="3">The sequence shown here is derived from an EMBL/GenBank/DDBJ whole genome shotgun (WGS) entry which is preliminary data.</text>
</comment>
<gene>
    <name evidence="3" type="ORF">NE398_10035</name>
</gene>
<dbReference type="EMBL" id="JAMRYU010000009">
    <property type="protein sequence ID" value="MDC4240502.1"/>
    <property type="molecule type" value="Genomic_DNA"/>
</dbReference>
<dbReference type="CDD" id="cd00198">
    <property type="entry name" value="vWFA"/>
    <property type="match status" value="2"/>
</dbReference>
<evidence type="ECO:0000313" key="4">
    <source>
        <dbReference type="Proteomes" id="UP001141183"/>
    </source>
</evidence>
<dbReference type="InterPro" id="IPR051266">
    <property type="entry name" value="CLCR"/>
</dbReference>
<evidence type="ECO:0000259" key="2">
    <source>
        <dbReference type="PROSITE" id="PS50234"/>
    </source>
</evidence>
<dbReference type="Proteomes" id="UP001141183">
    <property type="component" value="Unassembled WGS sequence"/>
</dbReference>
<dbReference type="PANTHER" id="PTHR10579:SF43">
    <property type="entry name" value="ZINC FINGER (C3HC4-TYPE RING FINGER) FAMILY PROTEIN"/>
    <property type="match status" value="1"/>
</dbReference>
<sequence length="979" mass="107310">MVSKRQFKIISIITSLFVISTLISLKSLNVKATGEIPDKPDFDLEISASPNPAMVGEDITVGGKIIPKPFETAIPAKEIVLVLDISGSMDEEIENPCTNKRVRYCTRHSSSDPNHEEWFLSWHRWINDYCVEHNTSGEHNITANNKKIDELKRAANGFIERMKDVPNLKIGIVAYSSIATINPNSKSGTKKVKSLDSNSSHDVTNYNSLGANFLQSNDSRLTSVINNLEALGGTNIGEGMRKAVYMLDSGDKSASKTIVLMTDGLPTFYSVTGSNKNNYMTIDNTEPKIAGIGTGLDTKSINYSRAVGEIIKSRGYNSFSIGYGLDTDGNDTLLSIHEAMTGVSIKGKPDLYESSGFFPTSTNAIQAVFNRIATQILDSYPINNINMNISFTEGFTLNVGGSTVKLSNVNYKKASEGNGKVRYEADPVSFQFVVKGNRPGDQQIYNKMSINFPWKESTITINPKNTIPITIKSNELPSISAKLISERNINVNKGEAFNVRYQIEAADFVFNDSTNAVPNDIVIVLDVSQEMKDSLTIVKNSLFNKLLNKDALKISKSQYGLITFSNQVKQEIPLTDNITNLNDNYIKSLATDSLTPNISKTFDSITKVLNSGRADAKKNVIFISTGQASYTDSELSKLRDKGYNIVSLSMNNKTTEDSLYKFHNLLAGNADGYFNVVNNDYNSIENSLMRLVAERIVSTTNYRPYKFNPILKINLGNNFTSVSGIESVSNGIAIIKLPEVIYNYVSNGIYSANSITPIEFSVSPNLDKVGELNFGEADKNVITYNKLKGGIVESLISTPIVTVKEEAKNVTHGLYNGIISNGATDKKEVSIQENNNGTSFEMAQGSTVTFGSKCTVGGSSIDFTLNIDNKFNSINTTDIKIYKVSKDSSGNSILTEITNGNRAIENQGDNKFKVSVNNIKESSQASDSEILVIYQARVKDGFSEAKSLTNEIKFSNLSKSVNIITPQASDKSPSLPDLF</sequence>
<name>A0A9X4B195_9CLOT</name>
<dbReference type="Gene3D" id="3.40.50.410">
    <property type="entry name" value="von Willebrand factor, type A domain"/>
    <property type="match status" value="2"/>
</dbReference>
<evidence type="ECO:0000256" key="1">
    <source>
        <dbReference type="SAM" id="Phobius"/>
    </source>
</evidence>
<dbReference type="InterPro" id="IPR002035">
    <property type="entry name" value="VWF_A"/>
</dbReference>
<proteinExistence type="predicted"/>
<dbReference type="AlphaFoldDB" id="A0A9X4B195"/>
<evidence type="ECO:0000313" key="3">
    <source>
        <dbReference type="EMBL" id="MDC4240502.1"/>
    </source>
</evidence>
<dbReference type="SUPFAM" id="SSF53300">
    <property type="entry name" value="vWA-like"/>
    <property type="match status" value="2"/>
</dbReference>
<dbReference type="Pfam" id="PF00092">
    <property type="entry name" value="VWA"/>
    <property type="match status" value="1"/>
</dbReference>
<feature type="transmembrane region" description="Helical" evidence="1">
    <location>
        <begin position="7"/>
        <end position="25"/>
    </location>
</feature>
<accession>A0A9X4B195</accession>
<dbReference type="InterPro" id="IPR036465">
    <property type="entry name" value="vWFA_dom_sf"/>
</dbReference>
<protein>
    <submittedName>
        <fullName evidence="3">VWA domain-containing protein</fullName>
    </submittedName>
</protein>
<keyword evidence="4" id="KW-1185">Reference proteome</keyword>
<dbReference type="SMART" id="SM00327">
    <property type="entry name" value="VWA"/>
    <property type="match status" value="2"/>
</dbReference>
<reference evidence="3" key="1">
    <citation type="submission" date="2022-05" db="EMBL/GenBank/DDBJ databases">
        <title>Draft genome sequence of Clostridium tertium strain CP3 isolated from Peru.</title>
        <authorList>
            <person name="Hurtado R."/>
            <person name="Lima L."/>
            <person name="Sousa T."/>
            <person name="Jaiswal A.K."/>
            <person name="Tiwari S."/>
            <person name="Maturrano L."/>
            <person name="Brenig B."/>
            <person name="Azevedo V."/>
        </authorList>
    </citation>
    <scope>NUCLEOTIDE SEQUENCE</scope>
    <source>
        <strain evidence="3">CP3</strain>
    </source>
</reference>
<dbReference type="PROSITE" id="PS50234">
    <property type="entry name" value="VWFA"/>
    <property type="match status" value="2"/>
</dbReference>
<dbReference type="PANTHER" id="PTHR10579">
    <property type="entry name" value="CALCIUM-ACTIVATED CHLORIDE CHANNEL REGULATOR"/>
    <property type="match status" value="1"/>
</dbReference>
<keyword evidence="1" id="KW-0812">Transmembrane</keyword>